<dbReference type="Pfam" id="PF12684">
    <property type="entry name" value="DUF3799"/>
    <property type="match status" value="1"/>
</dbReference>
<dbReference type="Proteomes" id="UP000216797">
    <property type="component" value="Unassembled WGS sequence"/>
</dbReference>
<accession>A0A267HRY0</accession>
<proteinExistence type="predicted"/>
<protein>
    <recommendedName>
        <fullName evidence="4">Putative exodeoxyribonuclease 8 PDDEXK-like domain-containing protein</fullName>
    </recommendedName>
</protein>
<name>A0A267HRY0_9ENTE</name>
<dbReference type="PIRSF" id="PIRSF031475">
    <property type="entry name" value="UCP031475"/>
    <property type="match status" value="1"/>
</dbReference>
<dbReference type="InterPro" id="IPR016974">
    <property type="entry name" value="Uncharacterised_phage-assoc"/>
</dbReference>
<dbReference type="InterPro" id="IPR011604">
    <property type="entry name" value="PDDEXK-like_dom_sf"/>
</dbReference>
<feature type="domain" description="Putative exodeoxyribonuclease 8 PDDEXK-like" evidence="4">
    <location>
        <begin position="33"/>
        <end position="263"/>
    </location>
</feature>
<gene>
    <name evidence="5" type="ORF">AKL21_07470</name>
</gene>
<dbReference type="AlphaFoldDB" id="A0A267HRY0"/>
<evidence type="ECO:0000259" key="4">
    <source>
        <dbReference type="Pfam" id="PF12684"/>
    </source>
</evidence>
<dbReference type="RefSeq" id="WP_095006614.1">
    <property type="nucleotide sequence ID" value="NZ_JBKVRM010000016.1"/>
</dbReference>
<sequence length="280" mass="32736">MEPEAENTNSLQQQIRLSEDNYYSNEADWQYLSVSQFKSWQKCPAATLAKLKGGWQPTSNPTALLVGNYVHSYFESKEAHEAFLEENKAAIFKKNGAERSEFVQAMNMIEALEYDDFFNFLYQGEKEVIVTGELYGAEWKGKIDCLNVEEGYFVDLKTTKDIRQGIWSEKYRTRVSFVEDYGYLIQMGIYSQLLEMKYKKPFEAFIIAVSKQDPPDKEAIRIDSWRYESELLEVKHDLPEILRMKYGEQAPRRCGHCEYCRKTKQLSDFVEVGELLDSRE</sequence>
<dbReference type="Gene3D" id="3.90.320.10">
    <property type="match status" value="1"/>
</dbReference>
<evidence type="ECO:0000256" key="3">
    <source>
        <dbReference type="ARBA" id="ARBA00022840"/>
    </source>
</evidence>
<dbReference type="EMBL" id="LHUG01000005">
    <property type="protein sequence ID" value="PAB01086.1"/>
    <property type="molecule type" value="Genomic_DNA"/>
</dbReference>
<keyword evidence="2" id="KW-0378">Hydrolase</keyword>
<reference evidence="5 6" key="1">
    <citation type="submission" date="2015-08" db="EMBL/GenBank/DDBJ databases">
        <title>Enterococcus genome sequence.</title>
        <authorList>
            <person name="Acedo J.Z."/>
            <person name="Vederas J.C."/>
        </authorList>
    </citation>
    <scope>NUCLEOTIDE SEQUENCE [LARGE SCALE GENOMIC DNA]</scope>
    <source>
        <strain evidence="5 6">49</strain>
    </source>
</reference>
<dbReference type="InterPro" id="IPR024432">
    <property type="entry name" value="Put_RecE_PDDEXK-like_dom"/>
</dbReference>
<keyword evidence="6" id="KW-1185">Reference proteome</keyword>
<keyword evidence="1" id="KW-0547">Nucleotide-binding</keyword>
<evidence type="ECO:0000313" key="6">
    <source>
        <dbReference type="Proteomes" id="UP000216797"/>
    </source>
</evidence>
<comment type="caution">
    <text evidence="5">The sequence shown here is derived from an EMBL/GenBank/DDBJ whole genome shotgun (WGS) entry which is preliminary data.</text>
</comment>
<dbReference type="GO" id="GO:0004386">
    <property type="term" value="F:helicase activity"/>
    <property type="evidence" value="ECO:0007669"/>
    <property type="project" value="UniProtKB-KW"/>
</dbReference>
<dbReference type="GO" id="GO:0005524">
    <property type="term" value="F:ATP binding"/>
    <property type="evidence" value="ECO:0007669"/>
    <property type="project" value="UniProtKB-KW"/>
</dbReference>
<evidence type="ECO:0000256" key="1">
    <source>
        <dbReference type="ARBA" id="ARBA00022741"/>
    </source>
</evidence>
<organism evidence="5 6">
    <name type="scientific">Enterococcus canintestini</name>
    <dbReference type="NCBI Taxonomy" id="317010"/>
    <lineage>
        <taxon>Bacteria</taxon>
        <taxon>Bacillati</taxon>
        <taxon>Bacillota</taxon>
        <taxon>Bacilli</taxon>
        <taxon>Lactobacillales</taxon>
        <taxon>Enterococcaceae</taxon>
        <taxon>Enterococcus</taxon>
    </lineage>
</organism>
<evidence type="ECO:0000256" key="2">
    <source>
        <dbReference type="ARBA" id="ARBA00022806"/>
    </source>
</evidence>
<keyword evidence="3" id="KW-0067">ATP-binding</keyword>
<keyword evidence="2" id="KW-0347">Helicase</keyword>
<evidence type="ECO:0000313" key="5">
    <source>
        <dbReference type="EMBL" id="PAB01086.1"/>
    </source>
</evidence>